<dbReference type="EMBL" id="JBHSMZ010000014">
    <property type="protein sequence ID" value="MFC5550338.1"/>
    <property type="molecule type" value="Genomic_DNA"/>
</dbReference>
<dbReference type="Proteomes" id="UP001596086">
    <property type="component" value="Unassembled WGS sequence"/>
</dbReference>
<accession>A0ABW0S097</accession>
<comment type="caution">
    <text evidence="1">The sequence shown here is derived from an EMBL/GenBank/DDBJ whole genome shotgun (WGS) entry which is preliminary data.</text>
</comment>
<gene>
    <name evidence="1" type="ORF">ACFPO9_17615</name>
</gene>
<proteinExistence type="predicted"/>
<evidence type="ECO:0000313" key="1">
    <source>
        <dbReference type="EMBL" id="MFC5550338.1"/>
    </source>
</evidence>
<organism evidence="1 2">
    <name type="scientific">Massilia aerilata</name>
    <dbReference type="NCBI Taxonomy" id="453817"/>
    <lineage>
        <taxon>Bacteria</taxon>
        <taxon>Pseudomonadati</taxon>
        <taxon>Pseudomonadota</taxon>
        <taxon>Betaproteobacteria</taxon>
        <taxon>Burkholderiales</taxon>
        <taxon>Oxalobacteraceae</taxon>
        <taxon>Telluria group</taxon>
        <taxon>Massilia</taxon>
    </lineage>
</organism>
<name>A0ABW0S097_9BURK</name>
<sequence>MKLKNRSPANFVGRTIIYRHQAWKIESVLGDTIHLSKPGLDHKGRLQLHQFADCRLFPTCGEVFIQYRRLVRALGRVCKLSESEAVGAVRGMITTGSYYMDSEAIALLGGSANAMSLAWRGRHKRGR</sequence>
<keyword evidence="2" id="KW-1185">Reference proteome</keyword>
<protein>
    <submittedName>
        <fullName evidence="1">Uncharacterized protein</fullName>
    </submittedName>
</protein>
<evidence type="ECO:0000313" key="2">
    <source>
        <dbReference type="Proteomes" id="UP001596086"/>
    </source>
</evidence>
<dbReference type="RefSeq" id="WP_379772776.1">
    <property type="nucleotide sequence ID" value="NZ_JBHSMZ010000014.1"/>
</dbReference>
<reference evidence="2" key="1">
    <citation type="journal article" date="2019" name="Int. J. Syst. Evol. Microbiol.">
        <title>The Global Catalogue of Microorganisms (GCM) 10K type strain sequencing project: providing services to taxonomists for standard genome sequencing and annotation.</title>
        <authorList>
            <consortium name="The Broad Institute Genomics Platform"/>
            <consortium name="The Broad Institute Genome Sequencing Center for Infectious Disease"/>
            <person name="Wu L."/>
            <person name="Ma J."/>
        </authorList>
    </citation>
    <scope>NUCLEOTIDE SEQUENCE [LARGE SCALE GENOMIC DNA]</scope>
    <source>
        <strain evidence="2">CGMCC 4.5798</strain>
    </source>
</reference>